<gene>
    <name evidence="2" type="ORF">KFL_000110460</name>
</gene>
<proteinExistence type="predicted"/>
<dbReference type="InterPro" id="IPR002816">
    <property type="entry name" value="TraB/PrgY/GumN_fam"/>
</dbReference>
<feature type="region of interest" description="Disordered" evidence="1">
    <location>
        <begin position="1"/>
        <end position="23"/>
    </location>
</feature>
<keyword evidence="3" id="KW-1185">Reference proteome</keyword>
<protein>
    <recommendedName>
        <fullName evidence="4">TraB family protein</fullName>
    </recommendedName>
</protein>
<dbReference type="InterPro" id="IPR046345">
    <property type="entry name" value="TraB_PrgY-like"/>
</dbReference>
<dbReference type="Pfam" id="PF01963">
    <property type="entry name" value="TraB_PrgY_gumN"/>
    <property type="match status" value="1"/>
</dbReference>
<evidence type="ECO:0008006" key="4">
    <source>
        <dbReference type="Google" id="ProtNLM"/>
    </source>
</evidence>
<dbReference type="Proteomes" id="UP000054558">
    <property type="component" value="Unassembled WGS sequence"/>
</dbReference>
<evidence type="ECO:0000313" key="3">
    <source>
        <dbReference type="Proteomes" id="UP000054558"/>
    </source>
</evidence>
<dbReference type="PANTHER" id="PTHR21530">
    <property type="entry name" value="PHEROMONE SHUTDOWN PROTEIN"/>
    <property type="match status" value="1"/>
</dbReference>
<dbReference type="STRING" id="105231.A0A1Y1HMC5"/>
<evidence type="ECO:0000313" key="2">
    <source>
        <dbReference type="EMBL" id="GAQ78349.1"/>
    </source>
</evidence>
<sequence length="430" mass="46524">MVSSQPLLPGLGNLAAPPSSTSEQELEGALSDLAPVAYPASDLLAENRLTDILCPDYPLKKALKILGTQPEAVTLFLSPRHLERLQLPDGIKAFIRVLRNPANGHVVYLIGTVHVSEVSANDVSMLIEAVKPDVMAVELDPVRLRNIELGAHKRIPQQLGTTAWEVLCFKWYTKKTILQIWDLYFDTFLAQLTWESVKAAFAKDLEEALVPCEDPEGVKEAFGRVLAAYRRPVPLADVAAYRACGRRTVEKLRRDSFDHGLQGDWATNKDYACVKAALVDERDHHMAFTLAQLAAQHKKVVAVVGAAHVPGITAQFARYSLEFHVSDEGKAELEKQRAEWEAEQATPTDKAPRLPEITRGRAAAAAGIAIGALACYKRPRLMLKLGAGGALTGGGIQIGLAALTAEWAHFGAYLEGATRAGNSGAGGTSD</sequence>
<dbReference type="OrthoDB" id="48306at2759"/>
<reference evidence="2 3" key="1">
    <citation type="journal article" date="2014" name="Nat. Commun.">
        <title>Klebsormidium flaccidum genome reveals primary factors for plant terrestrial adaptation.</title>
        <authorList>
            <person name="Hori K."/>
            <person name="Maruyama F."/>
            <person name="Fujisawa T."/>
            <person name="Togashi T."/>
            <person name="Yamamoto N."/>
            <person name="Seo M."/>
            <person name="Sato S."/>
            <person name="Yamada T."/>
            <person name="Mori H."/>
            <person name="Tajima N."/>
            <person name="Moriyama T."/>
            <person name="Ikeuchi M."/>
            <person name="Watanabe M."/>
            <person name="Wada H."/>
            <person name="Kobayashi K."/>
            <person name="Saito M."/>
            <person name="Masuda T."/>
            <person name="Sasaki-Sekimoto Y."/>
            <person name="Mashiguchi K."/>
            <person name="Awai K."/>
            <person name="Shimojima M."/>
            <person name="Masuda S."/>
            <person name="Iwai M."/>
            <person name="Nobusawa T."/>
            <person name="Narise T."/>
            <person name="Kondo S."/>
            <person name="Saito H."/>
            <person name="Sato R."/>
            <person name="Murakawa M."/>
            <person name="Ihara Y."/>
            <person name="Oshima-Yamada Y."/>
            <person name="Ohtaka K."/>
            <person name="Satoh M."/>
            <person name="Sonobe K."/>
            <person name="Ishii M."/>
            <person name="Ohtani R."/>
            <person name="Kanamori-Sato M."/>
            <person name="Honoki R."/>
            <person name="Miyazaki D."/>
            <person name="Mochizuki H."/>
            <person name="Umetsu J."/>
            <person name="Higashi K."/>
            <person name="Shibata D."/>
            <person name="Kamiya Y."/>
            <person name="Sato N."/>
            <person name="Nakamura Y."/>
            <person name="Tabata S."/>
            <person name="Ida S."/>
            <person name="Kurokawa K."/>
            <person name="Ohta H."/>
        </authorList>
    </citation>
    <scope>NUCLEOTIDE SEQUENCE [LARGE SCALE GENOMIC DNA]</scope>
    <source>
        <strain evidence="2 3">NIES-2285</strain>
    </source>
</reference>
<organism evidence="2 3">
    <name type="scientific">Klebsormidium nitens</name>
    <name type="common">Green alga</name>
    <name type="synonym">Ulothrix nitens</name>
    <dbReference type="NCBI Taxonomy" id="105231"/>
    <lineage>
        <taxon>Eukaryota</taxon>
        <taxon>Viridiplantae</taxon>
        <taxon>Streptophyta</taxon>
        <taxon>Klebsormidiophyceae</taxon>
        <taxon>Klebsormidiales</taxon>
        <taxon>Klebsormidiaceae</taxon>
        <taxon>Klebsormidium</taxon>
    </lineage>
</organism>
<accession>A0A1Y1HMC5</accession>
<dbReference type="EMBL" id="DF236960">
    <property type="protein sequence ID" value="GAQ78349.1"/>
    <property type="molecule type" value="Genomic_DNA"/>
</dbReference>
<name>A0A1Y1HMC5_KLENI</name>
<evidence type="ECO:0000256" key="1">
    <source>
        <dbReference type="SAM" id="MobiDB-lite"/>
    </source>
</evidence>
<feature type="compositionally biased region" description="Low complexity" evidence="1">
    <location>
        <begin position="1"/>
        <end position="18"/>
    </location>
</feature>
<dbReference type="PANTHER" id="PTHR21530:SF0">
    <property type="entry name" value="TRAB FAMILY PROTEIN"/>
    <property type="match status" value="1"/>
</dbReference>
<dbReference type="AlphaFoldDB" id="A0A1Y1HMC5"/>